<dbReference type="SMART" id="SM00208">
    <property type="entry name" value="TNFR"/>
    <property type="match status" value="3"/>
</dbReference>
<dbReference type="PANTHER" id="PTHR46838:SF1">
    <property type="entry name" value="TUMOR NECROSIS FACTOR RECEPTOR SUPERFAMILY MEMBER 14"/>
    <property type="match status" value="1"/>
</dbReference>
<accession>A0A6P8F2G4</accession>
<evidence type="ECO:0000313" key="16">
    <source>
        <dbReference type="RefSeq" id="XP_031422748.2"/>
    </source>
</evidence>
<comment type="subcellular location">
    <subcellularLocation>
        <location evidence="1">Membrane</location>
        <topology evidence="1">Single-pass type I membrane protein</topology>
    </subcellularLocation>
</comment>
<keyword evidence="4" id="KW-0812">Transmembrane</keyword>
<dbReference type="GO" id="GO:0009897">
    <property type="term" value="C:external side of plasma membrane"/>
    <property type="evidence" value="ECO:0007669"/>
    <property type="project" value="TreeGrafter"/>
</dbReference>
<dbReference type="GO" id="GO:0050829">
    <property type="term" value="P:defense response to Gram-negative bacterium"/>
    <property type="evidence" value="ECO:0007669"/>
    <property type="project" value="TreeGrafter"/>
</dbReference>
<dbReference type="InterPro" id="IPR001368">
    <property type="entry name" value="TNFR/NGFR_Cys_rich_reg"/>
</dbReference>
<keyword evidence="2" id="KW-0597">Phosphoprotein</keyword>
<feature type="disulfide bond" evidence="12">
    <location>
        <begin position="69"/>
        <end position="84"/>
    </location>
</feature>
<keyword evidence="10" id="KW-0675">Receptor</keyword>
<dbReference type="FunFam" id="2.10.50.10:FF:000009">
    <property type="entry name" value="Tumor necrosis factor receptor superfamily member 14"/>
    <property type="match status" value="1"/>
</dbReference>
<protein>
    <submittedName>
        <fullName evidence="16">Tumor necrosis factor receptor superfamily member 14-like</fullName>
    </submittedName>
</protein>
<evidence type="ECO:0000313" key="15">
    <source>
        <dbReference type="Proteomes" id="UP000515152"/>
    </source>
</evidence>
<dbReference type="OrthoDB" id="10031141at2759"/>
<feature type="disulfide bond" evidence="12">
    <location>
        <begin position="48"/>
        <end position="66"/>
    </location>
</feature>
<proteinExistence type="predicted"/>
<dbReference type="PROSITE" id="PS50050">
    <property type="entry name" value="TNFR_NGFR_2"/>
    <property type="match status" value="2"/>
</dbReference>
<keyword evidence="8" id="KW-0472">Membrane</keyword>
<sequence length="243" mass="26623">MFYSTLDPMVLRTLNPVPWCCLLLFAVVMTSACGRAEYNTGKECCPMCSPGNYVKRHCTEDRSTTCLPCPPSSFTDKPNGLLRCLSCSICDSSAGLRVKRACSSTSDSLCEPLEGHYCTDPIKDGCRGAVEHTKCSPGQYINQTGTASTDTVCVDCVGDTYSDGSLTSCRPHTRHSCVSIEMLIWETDGTKHISCHHYTATSTSCFCVSWGFLGLLELWTHAKVMDCPPSPRDTHAHTKVKDY</sequence>
<evidence type="ECO:0000256" key="10">
    <source>
        <dbReference type="ARBA" id="ARBA00023170"/>
    </source>
</evidence>
<evidence type="ECO:0000259" key="14">
    <source>
        <dbReference type="PROSITE" id="PS50050"/>
    </source>
</evidence>
<evidence type="ECO:0000256" key="2">
    <source>
        <dbReference type="ARBA" id="ARBA00022553"/>
    </source>
</evidence>
<keyword evidence="15" id="KW-1185">Reference proteome</keyword>
<feature type="signal peptide" evidence="13">
    <location>
        <begin position="1"/>
        <end position="36"/>
    </location>
</feature>
<feature type="domain" description="TNFR-Cys" evidence="14">
    <location>
        <begin position="32"/>
        <end position="66"/>
    </location>
</feature>
<dbReference type="Pfam" id="PF00020">
    <property type="entry name" value="TNFR_c6"/>
    <property type="match status" value="1"/>
</dbReference>
<evidence type="ECO:0000256" key="6">
    <source>
        <dbReference type="ARBA" id="ARBA00022737"/>
    </source>
</evidence>
<dbReference type="CDD" id="cd13405">
    <property type="entry name" value="TNFRSF14_teleost"/>
    <property type="match status" value="1"/>
</dbReference>
<dbReference type="PANTHER" id="PTHR46838">
    <property type="entry name" value="TUMOR NECROSIS FACTOR RECEPTOR SUPERFAMILY MEMBER 14"/>
    <property type="match status" value="1"/>
</dbReference>
<gene>
    <name evidence="16" type="primary">LOC116217921</name>
</gene>
<dbReference type="GO" id="GO:0050830">
    <property type="term" value="P:defense response to Gram-positive bacterium"/>
    <property type="evidence" value="ECO:0007669"/>
    <property type="project" value="TreeGrafter"/>
</dbReference>
<dbReference type="PROSITE" id="PS00652">
    <property type="entry name" value="TNFR_NGFR_1"/>
    <property type="match status" value="2"/>
</dbReference>
<dbReference type="GO" id="GO:0002720">
    <property type="term" value="P:positive regulation of cytokine production involved in immune response"/>
    <property type="evidence" value="ECO:0007669"/>
    <property type="project" value="TreeGrafter"/>
</dbReference>
<evidence type="ECO:0000256" key="8">
    <source>
        <dbReference type="ARBA" id="ARBA00023136"/>
    </source>
</evidence>
<dbReference type="KEGG" id="char:116217921"/>
<keyword evidence="11" id="KW-0325">Glycoprotein</keyword>
<dbReference type="GO" id="GO:0046642">
    <property type="term" value="P:negative regulation of alpha-beta T cell proliferation"/>
    <property type="evidence" value="ECO:0007669"/>
    <property type="project" value="TreeGrafter"/>
</dbReference>
<evidence type="ECO:0000256" key="7">
    <source>
        <dbReference type="ARBA" id="ARBA00022989"/>
    </source>
</evidence>
<comment type="caution">
    <text evidence="12">Lacks conserved residue(s) required for the propagation of feature annotation.</text>
</comment>
<name>A0A6P8F2G4_CLUHA</name>
<evidence type="ECO:0000256" key="5">
    <source>
        <dbReference type="ARBA" id="ARBA00022729"/>
    </source>
</evidence>
<keyword evidence="6" id="KW-0677">Repeat</keyword>
<dbReference type="Proteomes" id="UP000515152">
    <property type="component" value="Chromosome 4"/>
</dbReference>
<dbReference type="GeneID" id="116217921"/>
<reference evidence="16" key="1">
    <citation type="submission" date="2025-08" db="UniProtKB">
        <authorList>
            <consortium name="RefSeq"/>
        </authorList>
    </citation>
    <scope>IDENTIFICATION</scope>
</reference>
<keyword evidence="3" id="KW-0945">Host-virus interaction</keyword>
<evidence type="ECO:0000256" key="13">
    <source>
        <dbReference type="SAM" id="SignalP"/>
    </source>
</evidence>
<dbReference type="AlphaFoldDB" id="A0A6P8F2G4"/>
<keyword evidence="5 13" id="KW-0732">Signal</keyword>
<evidence type="ECO:0000256" key="11">
    <source>
        <dbReference type="ARBA" id="ARBA00023180"/>
    </source>
</evidence>
<feature type="domain" description="TNFR-Cys" evidence="14">
    <location>
        <begin position="68"/>
        <end position="110"/>
    </location>
</feature>
<evidence type="ECO:0000256" key="4">
    <source>
        <dbReference type="ARBA" id="ARBA00022692"/>
    </source>
</evidence>
<feature type="repeat" description="TNFR-Cys" evidence="12">
    <location>
        <begin position="32"/>
        <end position="66"/>
    </location>
</feature>
<evidence type="ECO:0000256" key="1">
    <source>
        <dbReference type="ARBA" id="ARBA00004479"/>
    </source>
</evidence>
<dbReference type="GO" id="GO:2000406">
    <property type="term" value="P:positive regulation of T cell migration"/>
    <property type="evidence" value="ECO:0007669"/>
    <property type="project" value="TreeGrafter"/>
</dbReference>
<dbReference type="RefSeq" id="XP_031422748.2">
    <property type="nucleotide sequence ID" value="XM_031566888.2"/>
</dbReference>
<evidence type="ECO:0000256" key="3">
    <source>
        <dbReference type="ARBA" id="ARBA00022581"/>
    </source>
</evidence>
<evidence type="ECO:0000256" key="9">
    <source>
        <dbReference type="ARBA" id="ARBA00023157"/>
    </source>
</evidence>
<feature type="chain" id="PRO_5035296923" evidence="13">
    <location>
        <begin position="37"/>
        <end position="243"/>
    </location>
</feature>
<feature type="disulfide bond" evidence="12">
    <location>
        <begin position="45"/>
        <end position="58"/>
    </location>
</feature>
<keyword evidence="7" id="KW-1133">Transmembrane helix</keyword>
<dbReference type="FunFam" id="2.10.50.10:FF:000007">
    <property type="entry name" value="TNF receptor superfamily member 14"/>
    <property type="match status" value="1"/>
</dbReference>
<evidence type="ECO:0000256" key="12">
    <source>
        <dbReference type="PROSITE-ProRule" id="PRU00206"/>
    </source>
</evidence>
<keyword evidence="9 12" id="KW-1015">Disulfide bond</keyword>
<feature type="repeat" description="TNFR-Cys" evidence="12">
    <location>
        <begin position="68"/>
        <end position="110"/>
    </location>
</feature>
<organism evidence="15 16">
    <name type="scientific">Clupea harengus</name>
    <name type="common">Atlantic herring</name>
    <dbReference type="NCBI Taxonomy" id="7950"/>
    <lineage>
        <taxon>Eukaryota</taxon>
        <taxon>Metazoa</taxon>
        <taxon>Chordata</taxon>
        <taxon>Craniata</taxon>
        <taxon>Vertebrata</taxon>
        <taxon>Euteleostomi</taxon>
        <taxon>Actinopterygii</taxon>
        <taxon>Neopterygii</taxon>
        <taxon>Teleostei</taxon>
        <taxon>Clupei</taxon>
        <taxon>Clupeiformes</taxon>
        <taxon>Clupeoidei</taxon>
        <taxon>Clupeidae</taxon>
        <taxon>Clupea</taxon>
    </lineage>
</organism>